<comment type="similarity">
    <text evidence="2">Belongs to the major facilitator superfamily. Sugar transporter (TC 2.A.1.1) family.</text>
</comment>
<dbReference type="PANTHER" id="PTHR48022">
    <property type="entry name" value="PLASTIDIC GLUCOSE TRANSPORTER 4"/>
    <property type="match status" value="1"/>
</dbReference>
<dbReference type="InterPro" id="IPR036259">
    <property type="entry name" value="MFS_trans_sf"/>
</dbReference>
<feature type="transmembrane region" description="Helical" evidence="7">
    <location>
        <begin position="102"/>
        <end position="126"/>
    </location>
</feature>
<comment type="caution">
    <text evidence="9">The sequence shown here is derived from an EMBL/GenBank/DDBJ whole genome shotgun (WGS) entry which is preliminary data.</text>
</comment>
<evidence type="ECO:0000256" key="6">
    <source>
        <dbReference type="SAM" id="MobiDB-lite"/>
    </source>
</evidence>
<evidence type="ECO:0000313" key="10">
    <source>
        <dbReference type="Proteomes" id="UP000243723"/>
    </source>
</evidence>
<comment type="subcellular location">
    <subcellularLocation>
        <location evidence="1">Membrane</location>
        <topology evidence="1">Multi-pass membrane protein</topology>
    </subcellularLocation>
</comment>
<dbReference type="InterPro" id="IPR020846">
    <property type="entry name" value="MFS_dom"/>
</dbReference>
<feature type="transmembrane region" description="Helical" evidence="7">
    <location>
        <begin position="365"/>
        <end position="387"/>
    </location>
</feature>
<evidence type="ECO:0000256" key="3">
    <source>
        <dbReference type="ARBA" id="ARBA00022692"/>
    </source>
</evidence>
<gene>
    <name evidence="9" type="ORF">B9Z65_4967</name>
</gene>
<protein>
    <recommendedName>
        <fullName evidence="8">Major facilitator superfamily (MFS) profile domain-containing protein</fullName>
    </recommendedName>
</protein>
<feature type="transmembrane region" description="Helical" evidence="7">
    <location>
        <begin position="171"/>
        <end position="192"/>
    </location>
</feature>
<dbReference type="GO" id="GO:0005351">
    <property type="term" value="F:carbohydrate:proton symporter activity"/>
    <property type="evidence" value="ECO:0007669"/>
    <property type="project" value="TreeGrafter"/>
</dbReference>
<feature type="transmembrane region" description="Helical" evidence="7">
    <location>
        <begin position="461"/>
        <end position="482"/>
    </location>
</feature>
<evidence type="ECO:0000313" key="9">
    <source>
        <dbReference type="EMBL" id="PSK45999.1"/>
    </source>
</evidence>
<keyword evidence="3 7" id="KW-0812">Transmembrane</keyword>
<feature type="domain" description="Major facilitator superfamily (MFS) profile" evidence="8">
    <location>
        <begin position="63"/>
        <end position="516"/>
    </location>
</feature>
<dbReference type="InterPro" id="IPR050360">
    <property type="entry name" value="MFS_Sugar_Transporters"/>
</dbReference>
<feature type="transmembrane region" description="Helical" evidence="7">
    <location>
        <begin position="394"/>
        <end position="413"/>
    </location>
</feature>
<evidence type="ECO:0000259" key="8">
    <source>
        <dbReference type="PROSITE" id="PS50850"/>
    </source>
</evidence>
<dbReference type="GO" id="GO:0016020">
    <property type="term" value="C:membrane"/>
    <property type="evidence" value="ECO:0007669"/>
    <property type="project" value="UniProtKB-SubCell"/>
</dbReference>
<keyword evidence="10" id="KW-1185">Reference proteome</keyword>
<dbReference type="Proteomes" id="UP000243723">
    <property type="component" value="Unassembled WGS sequence"/>
</dbReference>
<dbReference type="InterPro" id="IPR005828">
    <property type="entry name" value="MFS_sugar_transport-like"/>
</dbReference>
<feature type="transmembrane region" description="Helical" evidence="7">
    <location>
        <begin position="243"/>
        <end position="264"/>
    </location>
</feature>
<dbReference type="PANTHER" id="PTHR48022:SF41">
    <property type="entry name" value="MAJOR FACILITATOR SUPERFAMILY (MFS) PROFILE DOMAIN-CONTAINING PROTEIN"/>
    <property type="match status" value="1"/>
</dbReference>
<dbReference type="Gene3D" id="1.20.1250.20">
    <property type="entry name" value="MFS general substrate transporter like domains"/>
    <property type="match status" value="1"/>
</dbReference>
<feature type="transmembrane region" description="Helical" evidence="7">
    <location>
        <begin position="204"/>
        <end position="223"/>
    </location>
</feature>
<keyword evidence="4 7" id="KW-1133">Transmembrane helix</keyword>
<evidence type="ECO:0000256" key="5">
    <source>
        <dbReference type="ARBA" id="ARBA00023136"/>
    </source>
</evidence>
<evidence type="ECO:0000256" key="7">
    <source>
        <dbReference type="SAM" id="Phobius"/>
    </source>
</evidence>
<feature type="region of interest" description="Disordered" evidence="6">
    <location>
        <begin position="18"/>
        <end position="42"/>
    </location>
</feature>
<accession>A0A2P7ZCS4</accession>
<dbReference type="FunFam" id="1.20.1250.20:FF:000078">
    <property type="entry name" value="MFS maltose transporter, putative"/>
    <property type="match status" value="1"/>
</dbReference>
<sequence length="551" mass="60198">MALQNDKEKAEVVQLEFASRHSTHDASASPRENSPADDQGRDHVDVKESLWQATKRYPKVVVYGFGLTFGILLYGYDTAVVGNVSSMLPFMRDFGQVLNGRPLIPATWLALWKAVGPVGAMLGAVMAGIAQDKLGRRLSLVIGTVVVSIGVAICFISNLPRDMTGKRTAFLVGKIVLGTGVGQIITTTQTFMSEIVPTRLRGPIMSLIPAFTLLGQLIGAVVIATQRYSRSSSAYLIPLASQWAFALGPLVVCAIMPESPIWLIRKGKTEKAMNAIRRLRKKDENIMLVYEEMCRTVAGGDQLHQNESSEDRRPPTFKDCFSPTEQRRTFISLWAYTTPQLWGVTLLANSSYFVQMVGMDTANSLLFLVVGIVLGLIANLVSIWLISKSGRRPLMLSTLSVLTWLWLGMGIAGCFQGVVVVWYTAVTLMVVITVAGLGVWPSSYAVGAEVSSIRLRAKAQGLGWLTSSLWTAVFSICLPYAYNPDAGDLKGKTGFIFVALSIIGMVVTYFVVPEMKDRKPTEIDRMFELGLSARKFKSWTDNSAGGSRAAV</sequence>
<feature type="transmembrane region" description="Helical" evidence="7">
    <location>
        <begin position="494"/>
        <end position="512"/>
    </location>
</feature>
<dbReference type="Pfam" id="PF00083">
    <property type="entry name" value="Sugar_tr"/>
    <property type="match status" value="1"/>
</dbReference>
<keyword evidence="5 7" id="KW-0472">Membrane</keyword>
<organism evidence="9 10">
    <name type="scientific">Elsinoe australis</name>
    <dbReference type="NCBI Taxonomy" id="40998"/>
    <lineage>
        <taxon>Eukaryota</taxon>
        <taxon>Fungi</taxon>
        <taxon>Dikarya</taxon>
        <taxon>Ascomycota</taxon>
        <taxon>Pezizomycotina</taxon>
        <taxon>Dothideomycetes</taxon>
        <taxon>Dothideomycetidae</taxon>
        <taxon>Myriangiales</taxon>
        <taxon>Elsinoaceae</taxon>
        <taxon>Elsinoe</taxon>
    </lineage>
</organism>
<dbReference type="OrthoDB" id="6612291at2759"/>
<proteinExistence type="inferred from homology"/>
<dbReference type="PROSITE" id="PS50850">
    <property type="entry name" value="MFS"/>
    <property type="match status" value="1"/>
</dbReference>
<evidence type="ECO:0000256" key="4">
    <source>
        <dbReference type="ARBA" id="ARBA00022989"/>
    </source>
</evidence>
<dbReference type="SUPFAM" id="SSF103473">
    <property type="entry name" value="MFS general substrate transporter"/>
    <property type="match status" value="1"/>
</dbReference>
<feature type="transmembrane region" description="Helical" evidence="7">
    <location>
        <begin position="138"/>
        <end position="159"/>
    </location>
</feature>
<feature type="transmembrane region" description="Helical" evidence="7">
    <location>
        <begin position="419"/>
        <end position="440"/>
    </location>
</feature>
<name>A0A2P7ZCS4_9PEZI</name>
<dbReference type="EMBL" id="NHZQ01000236">
    <property type="protein sequence ID" value="PSK45999.1"/>
    <property type="molecule type" value="Genomic_DNA"/>
</dbReference>
<evidence type="ECO:0000256" key="1">
    <source>
        <dbReference type="ARBA" id="ARBA00004141"/>
    </source>
</evidence>
<dbReference type="AlphaFoldDB" id="A0A2P7ZCS4"/>
<evidence type="ECO:0000256" key="2">
    <source>
        <dbReference type="ARBA" id="ARBA00010992"/>
    </source>
</evidence>
<feature type="transmembrane region" description="Helical" evidence="7">
    <location>
        <begin position="333"/>
        <end position="353"/>
    </location>
</feature>
<reference evidence="9 10" key="1">
    <citation type="submission" date="2017-05" db="EMBL/GenBank/DDBJ databases">
        <title>Draft genome sequence of Elsinoe australis.</title>
        <authorList>
            <person name="Cheng Q."/>
        </authorList>
    </citation>
    <scope>NUCLEOTIDE SEQUENCE [LARGE SCALE GENOMIC DNA]</scope>
    <source>
        <strain evidence="9 10">NL1</strain>
    </source>
</reference>
<feature type="transmembrane region" description="Helical" evidence="7">
    <location>
        <begin position="60"/>
        <end position="82"/>
    </location>
</feature>